<gene>
    <name evidence="1" type="ORF">LTR09_012592</name>
</gene>
<evidence type="ECO:0000313" key="1">
    <source>
        <dbReference type="EMBL" id="KAK3045881.1"/>
    </source>
</evidence>
<keyword evidence="2" id="KW-1185">Reference proteome</keyword>
<accession>A0AAJ0G6Y0</accession>
<comment type="caution">
    <text evidence="1">The sequence shown here is derived from an EMBL/GenBank/DDBJ whole genome shotgun (WGS) entry which is preliminary data.</text>
</comment>
<dbReference type="AlphaFoldDB" id="A0AAJ0G6Y0"/>
<organism evidence="1 2">
    <name type="scientific">Extremus antarcticus</name>
    <dbReference type="NCBI Taxonomy" id="702011"/>
    <lineage>
        <taxon>Eukaryota</taxon>
        <taxon>Fungi</taxon>
        <taxon>Dikarya</taxon>
        <taxon>Ascomycota</taxon>
        <taxon>Pezizomycotina</taxon>
        <taxon>Dothideomycetes</taxon>
        <taxon>Dothideomycetidae</taxon>
        <taxon>Mycosphaerellales</taxon>
        <taxon>Extremaceae</taxon>
        <taxon>Extremus</taxon>
    </lineage>
</organism>
<evidence type="ECO:0000313" key="2">
    <source>
        <dbReference type="Proteomes" id="UP001271007"/>
    </source>
</evidence>
<reference evidence="1" key="1">
    <citation type="submission" date="2023-04" db="EMBL/GenBank/DDBJ databases">
        <title>Black Yeasts Isolated from many extreme environments.</title>
        <authorList>
            <person name="Coleine C."/>
            <person name="Stajich J.E."/>
            <person name="Selbmann L."/>
        </authorList>
    </citation>
    <scope>NUCLEOTIDE SEQUENCE</scope>
    <source>
        <strain evidence="1">CCFEE 5312</strain>
    </source>
</reference>
<sequence>MAHSKKRKAESNRWMQLNAKMKLLQFQAKAASARSQTKTAEIRSQIFELLLIYEDKVRAPMLGLSVVYWEEWHLQNPLHPSSLFFASKQIRKDAMNFYFRCNHITLGSSGQALPHHHIPRTNRGSLRSAPDESHNPCATLQLGLYDAFMVELGFSPFGTYGEWRSILGVSGHFRMKKAFNSMLALALEARRLGHSERQLKVNFMAWALRPYPPEELSDASFDKEISDGYKAFVKLNSMQDI</sequence>
<dbReference type="Proteomes" id="UP001271007">
    <property type="component" value="Unassembled WGS sequence"/>
</dbReference>
<proteinExistence type="predicted"/>
<dbReference type="EMBL" id="JAWDJX010000139">
    <property type="protein sequence ID" value="KAK3045881.1"/>
    <property type="molecule type" value="Genomic_DNA"/>
</dbReference>
<name>A0AAJ0G6Y0_9PEZI</name>
<protein>
    <submittedName>
        <fullName evidence="1">Uncharacterized protein</fullName>
    </submittedName>
</protein>